<dbReference type="Gene3D" id="3.10.620.30">
    <property type="match status" value="1"/>
</dbReference>
<dbReference type="KEGG" id="tpx:Turpa_0600"/>
<evidence type="ECO:0000259" key="1">
    <source>
        <dbReference type="Pfam" id="PF01841"/>
    </source>
</evidence>
<dbReference type="OrthoDB" id="4697328at2"/>
<dbReference type="Proteomes" id="UP000006048">
    <property type="component" value="Chromosome"/>
</dbReference>
<reference evidence="2 3" key="1">
    <citation type="submission" date="2012-06" db="EMBL/GenBank/DDBJ databases">
        <title>The complete chromosome of genome of Turneriella parva DSM 21527.</title>
        <authorList>
            <consortium name="US DOE Joint Genome Institute (JGI-PGF)"/>
            <person name="Lucas S."/>
            <person name="Han J."/>
            <person name="Lapidus A."/>
            <person name="Bruce D."/>
            <person name="Goodwin L."/>
            <person name="Pitluck S."/>
            <person name="Peters L."/>
            <person name="Kyrpides N."/>
            <person name="Mavromatis K."/>
            <person name="Ivanova N."/>
            <person name="Mikhailova N."/>
            <person name="Chertkov O."/>
            <person name="Detter J.C."/>
            <person name="Tapia R."/>
            <person name="Han C."/>
            <person name="Land M."/>
            <person name="Hauser L."/>
            <person name="Markowitz V."/>
            <person name="Cheng J.-F."/>
            <person name="Hugenholtz P."/>
            <person name="Woyke T."/>
            <person name="Wu D."/>
            <person name="Gronow S."/>
            <person name="Wellnitz S."/>
            <person name="Brambilla E."/>
            <person name="Klenk H.-P."/>
            <person name="Eisen J.A."/>
        </authorList>
    </citation>
    <scope>NUCLEOTIDE SEQUENCE [LARGE SCALE GENOMIC DNA]</scope>
    <source>
        <strain evidence="3">ATCC BAA-1111 / DSM 21527 / NCTC 11395 / H</strain>
    </source>
</reference>
<dbReference type="PANTHER" id="PTHR33490">
    <property type="entry name" value="BLR5614 PROTEIN-RELATED"/>
    <property type="match status" value="1"/>
</dbReference>
<keyword evidence="3" id="KW-1185">Reference proteome</keyword>
<feature type="domain" description="Transglutaminase-like" evidence="1">
    <location>
        <begin position="22"/>
        <end position="138"/>
    </location>
</feature>
<dbReference type="AlphaFoldDB" id="I4B1U5"/>
<evidence type="ECO:0000313" key="3">
    <source>
        <dbReference type="Proteomes" id="UP000006048"/>
    </source>
</evidence>
<dbReference type="STRING" id="869212.Turpa_0600"/>
<sequence length="213" mass="24504">MVDEVYLRPTWTIDSDHPEVVTYAETITQGLTTPREKAVALYYAVRDLVMYDMMVEHFSREVFKASQCLHAKRTFCIPKAVLLAACARAVGIPSRLGFADVTNHLATPKMLEMLGGDYFAFHGYTDLYIDGKWVKATPAFNERLCRFFKIKPLEFDGRSDSVFHEFSADGNKHMEYLHDHGTFADMPYELMIETFRKHYPHWFQAGGSLAKWA</sequence>
<protein>
    <submittedName>
        <fullName evidence="2">Transglutaminase domain-containing protein</fullName>
    </submittedName>
</protein>
<organism evidence="2 3">
    <name type="scientific">Turneriella parva (strain ATCC BAA-1111 / DSM 21527 / NCTC 11395 / H)</name>
    <name type="common">Leptospira parva</name>
    <dbReference type="NCBI Taxonomy" id="869212"/>
    <lineage>
        <taxon>Bacteria</taxon>
        <taxon>Pseudomonadati</taxon>
        <taxon>Spirochaetota</taxon>
        <taxon>Spirochaetia</taxon>
        <taxon>Leptospirales</taxon>
        <taxon>Leptospiraceae</taxon>
        <taxon>Turneriella</taxon>
    </lineage>
</organism>
<dbReference type="PANTHER" id="PTHR33490:SF3">
    <property type="entry name" value="CONSERVED INTEGRAL MEMBRANE PROTEIN"/>
    <property type="match status" value="1"/>
</dbReference>
<dbReference type="HOGENOM" id="CLU_087197_0_0_12"/>
<gene>
    <name evidence="2" type="ordered locus">Turpa_0600</name>
</gene>
<accession>I4B1U5</accession>
<dbReference type="InterPro" id="IPR002931">
    <property type="entry name" value="Transglutaminase-like"/>
</dbReference>
<dbReference type="PATRIC" id="fig|869212.3.peg.574"/>
<dbReference type="InterPro" id="IPR038765">
    <property type="entry name" value="Papain-like_cys_pep_sf"/>
</dbReference>
<dbReference type="EMBL" id="CP002959">
    <property type="protein sequence ID" value="AFM11252.1"/>
    <property type="molecule type" value="Genomic_DNA"/>
</dbReference>
<dbReference type="RefSeq" id="WP_014801770.1">
    <property type="nucleotide sequence ID" value="NC_018020.1"/>
</dbReference>
<dbReference type="SUPFAM" id="SSF54001">
    <property type="entry name" value="Cysteine proteinases"/>
    <property type="match status" value="1"/>
</dbReference>
<name>I4B1U5_TURPD</name>
<dbReference type="Pfam" id="PF01841">
    <property type="entry name" value="Transglut_core"/>
    <property type="match status" value="1"/>
</dbReference>
<proteinExistence type="predicted"/>
<evidence type="ECO:0000313" key="2">
    <source>
        <dbReference type="EMBL" id="AFM11252.1"/>
    </source>
</evidence>